<dbReference type="EMBL" id="ML994041">
    <property type="protein sequence ID" value="KAF2200057.1"/>
    <property type="molecule type" value="Genomic_DNA"/>
</dbReference>
<keyword evidence="2" id="KW-1185">Reference proteome</keyword>
<sequence length="102" mass="10955">MAGSCSSHQLPIIFTLPTFLFSLSHSSLANSVAKLLISTRLSLILLTSPSAAPILFHLPSYSPWSSSALTSASSSKKYMVRLSSLLGLNMRRCISEVVSKVL</sequence>
<organism evidence="1 2">
    <name type="scientific">Delitschia confertaspora ATCC 74209</name>
    <dbReference type="NCBI Taxonomy" id="1513339"/>
    <lineage>
        <taxon>Eukaryota</taxon>
        <taxon>Fungi</taxon>
        <taxon>Dikarya</taxon>
        <taxon>Ascomycota</taxon>
        <taxon>Pezizomycotina</taxon>
        <taxon>Dothideomycetes</taxon>
        <taxon>Pleosporomycetidae</taxon>
        <taxon>Pleosporales</taxon>
        <taxon>Delitschiaceae</taxon>
        <taxon>Delitschia</taxon>
    </lineage>
</organism>
<evidence type="ECO:0000313" key="1">
    <source>
        <dbReference type="EMBL" id="KAF2200057.1"/>
    </source>
</evidence>
<dbReference type="AlphaFoldDB" id="A0A9P4JIL3"/>
<name>A0A9P4JIL3_9PLEO</name>
<reference evidence="1" key="1">
    <citation type="journal article" date="2020" name="Stud. Mycol.">
        <title>101 Dothideomycetes genomes: a test case for predicting lifestyles and emergence of pathogens.</title>
        <authorList>
            <person name="Haridas S."/>
            <person name="Albert R."/>
            <person name="Binder M."/>
            <person name="Bloem J."/>
            <person name="Labutti K."/>
            <person name="Salamov A."/>
            <person name="Andreopoulos B."/>
            <person name="Baker S."/>
            <person name="Barry K."/>
            <person name="Bills G."/>
            <person name="Bluhm B."/>
            <person name="Cannon C."/>
            <person name="Castanera R."/>
            <person name="Culley D."/>
            <person name="Daum C."/>
            <person name="Ezra D."/>
            <person name="Gonzalez J."/>
            <person name="Henrissat B."/>
            <person name="Kuo A."/>
            <person name="Liang C."/>
            <person name="Lipzen A."/>
            <person name="Lutzoni F."/>
            <person name="Magnuson J."/>
            <person name="Mondo S."/>
            <person name="Nolan M."/>
            <person name="Ohm R."/>
            <person name="Pangilinan J."/>
            <person name="Park H.-J."/>
            <person name="Ramirez L."/>
            <person name="Alfaro M."/>
            <person name="Sun H."/>
            <person name="Tritt A."/>
            <person name="Yoshinaga Y."/>
            <person name="Zwiers L.-H."/>
            <person name="Turgeon B."/>
            <person name="Goodwin S."/>
            <person name="Spatafora J."/>
            <person name="Crous P."/>
            <person name="Grigoriev I."/>
        </authorList>
    </citation>
    <scope>NUCLEOTIDE SEQUENCE</scope>
    <source>
        <strain evidence="1">ATCC 74209</strain>
    </source>
</reference>
<accession>A0A9P4JIL3</accession>
<proteinExistence type="predicted"/>
<gene>
    <name evidence="1" type="ORF">GQ43DRAFT_89955</name>
</gene>
<evidence type="ECO:0000313" key="2">
    <source>
        <dbReference type="Proteomes" id="UP000799536"/>
    </source>
</evidence>
<dbReference type="Proteomes" id="UP000799536">
    <property type="component" value="Unassembled WGS sequence"/>
</dbReference>
<protein>
    <submittedName>
        <fullName evidence="1">Uncharacterized protein</fullName>
    </submittedName>
</protein>
<comment type="caution">
    <text evidence="1">The sequence shown here is derived from an EMBL/GenBank/DDBJ whole genome shotgun (WGS) entry which is preliminary data.</text>
</comment>